<dbReference type="PANTHER" id="PTHR33840">
    <property type="match status" value="1"/>
</dbReference>
<comment type="caution">
    <text evidence="2">The sequence shown here is derived from an EMBL/GenBank/DDBJ whole genome shotgun (WGS) entry which is preliminary data.</text>
</comment>
<dbReference type="AlphaFoldDB" id="A0A7Y4GTC8"/>
<evidence type="ECO:0000313" key="3">
    <source>
        <dbReference type="Proteomes" id="UP000544122"/>
    </source>
</evidence>
<protein>
    <submittedName>
        <fullName evidence="2">DUF2235 domain-containing protein</fullName>
    </submittedName>
</protein>
<accession>A0A7Y4GTC8</accession>
<feature type="domain" description="T6SS Phospholipase effector Tle1-like catalytic" evidence="1">
    <location>
        <begin position="4"/>
        <end position="36"/>
    </location>
</feature>
<gene>
    <name evidence="2" type="ORF">HCN58_18245</name>
</gene>
<dbReference type="Pfam" id="PF09994">
    <property type="entry name" value="T6SS_Tle1-like_cat"/>
    <property type="match status" value="1"/>
</dbReference>
<evidence type="ECO:0000313" key="2">
    <source>
        <dbReference type="EMBL" id="NOJ41511.1"/>
    </source>
</evidence>
<keyword evidence="3" id="KW-1185">Reference proteome</keyword>
<sequence length="82" mass="8794">MIGLYEPGDPIYLIGFSRGAYTVRSVAGVITYCGIPTIAGRISTPARSEKPPKARRACGQGRLSVLSLLRSQGYQELSQVPP</sequence>
<reference evidence="2 3" key="1">
    <citation type="submission" date="2020-03" db="EMBL/GenBank/DDBJ databases">
        <title>Bradyrhizobium diversity isolated from nodules of Indigofera sp.</title>
        <authorList>
            <person name="Klepa M."/>
            <person name="Helene L."/>
            <person name="Hungria M."/>
        </authorList>
    </citation>
    <scope>NUCLEOTIDE SEQUENCE [LARGE SCALE GENOMIC DNA]</scope>
    <source>
        <strain evidence="2 3">WSM 1791</strain>
    </source>
</reference>
<proteinExistence type="predicted"/>
<organism evidence="2 3">
    <name type="scientific">Bradyrhizobium australiense</name>
    <dbReference type="NCBI Taxonomy" id="2721161"/>
    <lineage>
        <taxon>Bacteria</taxon>
        <taxon>Pseudomonadati</taxon>
        <taxon>Pseudomonadota</taxon>
        <taxon>Alphaproteobacteria</taxon>
        <taxon>Hyphomicrobiales</taxon>
        <taxon>Nitrobacteraceae</taxon>
        <taxon>Bradyrhizobium</taxon>
    </lineage>
</organism>
<name>A0A7Y4GTC8_9BRAD</name>
<dbReference type="EMBL" id="JAAVLX010000005">
    <property type="protein sequence ID" value="NOJ41511.1"/>
    <property type="molecule type" value="Genomic_DNA"/>
</dbReference>
<evidence type="ECO:0000259" key="1">
    <source>
        <dbReference type="Pfam" id="PF09994"/>
    </source>
</evidence>
<dbReference type="InterPro" id="IPR018712">
    <property type="entry name" value="Tle1-like_cat"/>
</dbReference>
<dbReference type="Proteomes" id="UP000544122">
    <property type="component" value="Unassembled WGS sequence"/>
</dbReference>
<dbReference type="PANTHER" id="PTHR33840:SF1">
    <property type="entry name" value="TLE1 PHOSPHOLIPASE DOMAIN-CONTAINING PROTEIN"/>
    <property type="match status" value="1"/>
</dbReference>